<dbReference type="Proteomes" id="UP000288805">
    <property type="component" value="Unassembled WGS sequence"/>
</dbReference>
<keyword evidence="1" id="KW-0732">Signal</keyword>
<dbReference type="InterPro" id="IPR013103">
    <property type="entry name" value="RVT_2"/>
</dbReference>
<dbReference type="Pfam" id="PF07727">
    <property type="entry name" value="RVT_2"/>
    <property type="match status" value="1"/>
</dbReference>
<dbReference type="CDD" id="cd00028">
    <property type="entry name" value="B_lectin"/>
    <property type="match status" value="1"/>
</dbReference>
<evidence type="ECO:0000313" key="5">
    <source>
        <dbReference type="EMBL" id="RVW57773.1"/>
    </source>
</evidence>
<evidence type="ECO:0000256" key="2">
    <source>
        <dbReference type="ARBA" id="ARBA00023157"/>
    </source>
</evidence>
<dbReference type="InterPro" id="IPR036426">
    <property type="entry name" value="Bulb-type_lectin_dom_sf"/>
</dbReference>
<dbReference type="Gene3D" id="2.90.10.10">
    <property type="entry name" value="Bulb-type lectin domain"/>
    <property type="match status" value="1"/>
</dbReference>
<accession>A0A438FCT7</accession>
<dbReference type="InterPro" id="IPR043502">
    <property type="entry name" value="DNA/RNA_pol_sf"/>
</dbReference>
<protein>
    <submittedName>
        <fullName evidence="5">G-type lectin S-receptor-like serine/threonine-protein kinase</fullName>
    </submittedName>
</protein>
<comment type="caution">
    <text evidence="5">The sequence shown here is derived from an EMBL/GenBank/DDBJ whole genome shotgun (WGS) entry which is preliminary data.</text>
</comment>
<dbReference type="SUPFAM" id="SSF51110">
    <property type="entry name" value="alpha-D-mannose-specific plant lectins"/>
    <property type="match status" value="1"/>
</dbReference>
<dbReference type="EMBL" id="QGNW01001023">
    <property type="protein sequence ID" value="RVW57773.1"/>
    <property type="molecule type" value="Genomic_DNA"/>
</dbReference>
<dbReference type="SUPFAM" id="SSF56672">
    <property type="entry name" value="DNA/RNA polymerases"/>
    <property type="match status" value="1"/>
</dbReference>
<evidence type="ECO:0000256" key="1">
    <source>
        <dbReference type="ARBA" id="ARBA00022729"/>
    </source>
</evidence>
<keyword evidence="5" id="KW-0675">Receptor</keyword>
<dbReference type="PROSITE" id="PS50927">
    <property type="entry name" value="BULB_LECTIN"/>
    <property type="match status" value="1"/>
</dbReference>
<dbReference type="GO" id="GO:0030246">
    <property type="term" value="F:carbohydrate binding"/>
    <property type="evidence" value="ECO:0007669"/>
    <property type="project" value="UniProtKB-KW"/>
</dbReference>
<gene>
    <name evidence="5" type="primary">VvCHDh000069_19</name>
    <name evidence="5" type="ORF">CK203_111599</name>
</gene>
<keyword evidence="5" id="KW-0808">Transferase</keyword>
<sequence>MAEVLNKALTPTATTDTAPIIIKLDGSNYALWSQVVEMFISERDKLGYINGDLPQPASTDPLFRRWRIENTIVKGWLINTMDSSLVSTFIFYPTTKKVWDAIAVTFFDESDTAQVYELQRREERVYVFLDDHDDQLDQVRSTVLQMQPFSTIKQPYPCIRREMVRQTVMGNGSDEGMRVGLASKGLKTGPNPFGKDEVLVLNKSNPTGITSLRSTRSSKCNLWILDLGATDHMTFDAQDFCQHTTLRQTNIVNANDTISSEYFHQHGLIYQTSCPHTLKQNDVAKHRNRHILKTTRALLLGLSHEYISTSGYDASSLNLWIHCLHSSSPQLVHQTRPLCSSLSLSRLCHKSERLQGKTHDEELNWFKDIPDIPLTTEPPMSITETLTSITETPPHSIVPHDPTFENIPENAFLHGGLDEEIYMDVPIGYIEMSSKMVCKLQRTLYGLKQSPRAWFGRFSLAMRKYGFQQSNCDHTLFLKRRQGKVTTLIVYVDDIIITGNDTKEVAKLQKQLAAKFEMKSLEVGLLDCKPIDVLIQQNHRLGEYLNQIPNDKGNPREGNYVLKEWAPGNYGFAGDAITQGSWLSDDGSTLVFPAKIFELGFFTPKECSNNGRYVGIWYHGLNDKTVVWVANQDKPIYDTNGVFGIEEDGKLKVLDETGQVYCHSDVETSSSVDRVVKLMDSGNLVLSDSKSGETLWESLHNPTTTFLPGMKMDGNLKLVSQRSAVEFA</sequence>
<dbReference type="InterPro" id="IPR029472">
    <property type="entry name" value="Copia-like_N"/>
</dbReference>
<keyword evidence="2" id="KW-1015">Disulfide bond</keyword>
<dbReference type="Pfam" id="PF01453">
    <property type="entry name" value="B_lectin"/>
    <property type="match status" value="1"/>
</dbReference>
<reference evidence="5 6" key="1">
    <citation type="journal article" date="2018" name="PLoS Genet.">
        <title>Population sequencing reveals clonal diversity and ancestral inbreeding in the grapevine cultivar Chardonnay.</title>
        <authorList>
            <person name="Roach M.J."/>
            <person name="Johnson D.L."/>
            <person name="Bohlmann J."/>
            <person name="van Vuuren H.J."/>
            <person name="Jones S.J."/>
            <person name="Pretorius I.S."/>
            <person name="Schmidt S.A."/>
            <person name="Borneman A.R."/>
        </authorList>
    </citation>
    <scope>NUCLEOTIDE SEQUENCE [LARGE SCALE GENOMIC DNA]</scope>
    <source>
        <strain evidence="6">cv. Chardonnay</strain>
        <tissue evidence="5">Leaf</tissue>
    </source>
</reference>
<dbReference type="AlphaFoldDB" id="A0A438FCT7"/>
<feature type="domain" description="Bulb-type lectin" evidence="4">
    <location>
        <begin position="574"/>
        <end position="699"/>
    </location>
</feature>
<evidence type="ECO:0000256" key="3">
    <source>
        <dbReference type="ARBA" id="ARBA00023180"/>
    </source>
</evidence>
<dbReference type="PANTHER" id="PTHR32444:SF235">
    <property type="entry name" value="OS01G0783900 PROTEIN"/>
    <property type="match status" value="1"/>
</dbReference>
<evidence type="ECO:0000313" key="6">
    <source>
        <dbReference type="Proteomes" id="UP000288805"/>
    </source>
</evidence>
<dbReference type="Pfam" id="PF14244">
    <property type="entry name" value="Retrotran_gag_3"/>
    <property type="match status" value="1"/>
</dbReference>
<organism evidence="5 6">
    <name type="scientific">Vitis vinifera</name>
    <name type="common">Grape</name>
    <dbReference type="NCBI Taxonomy" id="29760"/>
    <lineage>
        <taxon>Eukaryota</taxon>
        <taxon>Viridiplantae</taxon>
        <taxon>Streptophyta</taxon>
        <taxon>Embryophyta</taxon>
        <taxon>Tracheophyta</taxon>
        <taxon>Spermatophyta</taxon>
        <taxon>Magnoliopsida</taxon>
        <taxon>eudicotyledons</taxon>
        <taxon>Gunneridae</taxon>
        <taxon>Pentapetalae</taxon>
        <taxon>rosids</taxon>
        <taxon>Vitales</taxon>
        <taxon>Vitaceae</taxon>
        <taxon>Viteae</taxon>
        <taxon>Vitis</taxon>
    </lineage>
</organism>
<keyword evidence="5" id="KW-0418">Kinase</keyword>
<keyword evidence="3" id="KW-0325">Glycoprotein</keyword>
<proteinExistence type="predicted"/>
<evidence type="ECO:0000259" key="4">
    <source>
        <dbReference type="PROSITE" id="PS50927"/>
    </source>
</evidence>
<dbReference type="SMART" id="SM00108">
    <property type="entry name" value="B_lectin"/>
    <property type="match status" value="1"/>
</dbReference>
<dbReference type="GO" id="GO:0016301">
    <property type="term" value="F:kinase activity"/>
    <property type="evidence" value="ECO:0007669"/>
    <property type="project" value="UniProtKB-KW"/>
</dbReference>
<name>A0A438FCT7_VITVI</name>
<dbReference type="InterPro" id="IPR001480">
    <property type="entry name" value="Bulb-type_lectin_dom"/>
</dbReference>
<keyword evidence="5" id="KW-0430">Lectin</keyword>
<dbReference type="PANTHER" id="PTHR32444">
    <property type="entry name" value="BULB-TYPE LECTIN DOMAIN-CONTAINING PROTEIN"/>
    <property type="match status" value="1"/>
</dbReference>